<dbReference type="STRING" id="1353158.SAMN04488587_1354"/>
<evidence type="ECO:0000256" key="2">
    <source>
        <dbReference type="ARBA" id="ARBA00022448"/>
    </source>
</evidence>
<dbReference type="EMBL" id="FOHQ01000003">
    <property type="protein sequence ID" value="SES86620.1"/>
    <property type="molecule type" value="Genomic_DNA"/>
</dbReference>
<dbReference type="InterPro" id="IPR050153">
    <property type="entry name" value="Metal_Ion_Import_ABC"/>
</dbReference>
<dbReference type="FunFam" id="3.40.50.300:FF:000134">
    <property type="entry name" value="Iron-enterobactin ABC transporter ATP-binding protein"/>
    <property type="match status" value="1"/>
</dbReference>
<dbReference type="AlphaFoldDB" id="A0A1H9ZXU0"/>
<dbReference type="InterPro" id="IPR017871">
    <property type="entry name" value="ABC_transporter-like_CS"/>
</dbReference>
<evidence type="ECO:0000256" key="8">
    <source>
        <dbReference type="ARBA" id="ARBA00073649"/>
    </source>
</evidence>
<dbReference type="CDD" id="cd03214">
    <property type="entry name" value="ABC_Iron-Siderophores_B12_Hemin"/>
    <property type="match status" value="1"/>
</dbReference>
<dbReference type="PROSITE" id="PS50893">
    <property type="entry name" value="ABC_TRANSPORTER_2"/>
    <property type="match status" value="1"/>
</dbReference>
<evidence type="ECO:0000256" key="6">
    <source>
        <dbReference type="ARBA" id="ARBA00058960"/>
    </source>
</evidence>
<evidence type="ECO:0000256" key="7">
    <source>
        <dbReference type="ARBA" id="ARBA00066387"/>
    </source>
</evidence>
<evidence type="ECO:0000256" key="4">
    <source>
        <dbReference type="ARBA" id="ARBA00022840"/>
    </source>
</evidence>
<dbReference type="Pfam" id="PF00005">
    <property type="entry name" value="ABC_tran"/>
    <property type="match status" value="1"/>
</dbReference>
<dbReference type="PANTHER" id="PTHR42734">
    <property type="entry name" value="METAL TRANSPORT SYSTEM ATP-BINDING PROTEIN TM_0124-RELATED"/>
    <property type="match status" value="1"/>
</dbReference>
<keyword evidence="3" id="KW-0547">Nucleotide-binding</keyword>
<dbReference type="GO" id="GO:0005524">
    <property type="term" value="F:ATP binding"/>
    <property type="evidence" value="ECO:0007669"/>
    <property type="project" value="UniProtKB-KW"/>
</dbReference>
<protein>
    <recommendedName>
        <fullName evidence="8">Cobalamin import ATP-binding protein BtuD</fullName>
        <ecNumber evidence="7">7.6.2.8</ecNumber>
    </recommendedName>
    <alternativeName>
        <fullName evidence="9">Vitamin B12-transporting ATPase</fullName>
    </alternativeName>
</protein>
<dbReference type="InterPro" id="IPR003439">
    <property type="entry name" value="ABC_transporter-like_ATP-bd"/>
</dbReference>
<dbReference type="PANTHER" id="PTHR42734:SF6">
    <property type="entry name" value="MOLYBDATE IMPORT ATP-BINDING PROTEIN MOLC"/>
    <property type="match status" value="1"/>
</dbReference>
<dbReference type="GO" id="GO:0015420">
    <property type="term" value="F:ABC-type vitamin B12 transporter activity"/>
    <property type="evidence" value="ECO:0007669"/>
    <property type="project" value="UniProtKB-EC"/>
</dbReference>
<keyword evidence="4 11" id="KW-0067">ATP-binding</keyword>
<proteinExistence type="inferred from homology"/>
<dbReference type="SUPFAM" id="SSF52540">
    <property type="entry name" value="P-loop containing nucleoside triphosphate hydrolases"/>
    <property type="match status" value="1"/>
</dbReference>
<dbReference type="EC" id="7.6.2.8" evidence="7"/>
<evidence type="ECO:0000313" key="12">
    <source>
        <dbReference type="Proteomes" id="UP000243338"/>
    </source>
</evidence>
<dbReference type="InterPro" id="IPR003593">
    <property type="entry name" value="AAA+_ATPase"/>
</dbReference>
<dbReference type="SMART" id="SM00382">
    <property type="entry name" value="AAA"/>
    <property type="match status" value="1"/>
</dbReference>
<keyword evidence="12" id="KW-1185">Reference proteome</keyword>
<comment type="catalytic activity">
    <reaction evidence="5">
        <text>an R-cob(III)alamin(out) + ATP + H2O = an R-cob(III)alamin(in) + ADP + phosphate + H(+)</text>
        <dbReference type="Rhea" id="RHEA:17873"/>
        <dbReference type="ChEBI" id="CHEBI:15377"/>
        <dbReference type="ChEBI" id="CHEBI:15378"/>
        <dbReference type="ChEBI" id="CHEBI:30616"/>
        <dbReference type="ChEBI" id="CHEBI:43474"/>
        <dbReference type="ChEBI" id="CHEBI:140785"/>
        <dbReference type="ChEBI" id="CHEBI:456216"/>
        <dbReference type="EC" id="7.6.2.8"/>
    </reaction>
</comment>
<accession>A0A1H9ZXU0</accession>
<comment type="function">
    <text evidence="6">Required for corrinoid utilization. Probably part of the ABC transporter complex BtuCDF involved in cobalamin (vitamin B12) import. Probably responsible for energy coupling to the transport system.</text>
</comment>
<dbReference type="GO" id="GO:0016887">
    <property type="term" value="F:ATP hydrolysis activity"/>
    <property type="evidence" value="ECO:0007669"/>
    <property type="project" value="InterPro"/>
</dbReference>
<evidence type="ECO:0000313" key="11">
    <source>
        <dbReference type="EMBL" id="SES86620.1"/>
    </source>
</evidence>
<dbReference type="Gene3D" id="3.40.50.300">
    <property type="entry name" value="P-loop containing nucleotide triphosphate hydrolases"/>
    <property type="match status" value="1"/>
</dbReference>
<comment type="similarity">
    <text evidence="1">Belongs to the ABC transporter superfamily.</text>
</comment>
<feature type="domain" description="ABC transporter" evidence="10">
    <location>
        <begin position="2"/>
        <end position="235"/>
    </location>
</feature>
<name>A0A1H9ZXU0_9EURY</name>
<keyword evidence="2" id="KW-0813">Transport</keyword>
<evidence type="ECO:0000256" key="1">
    <source>
        <dbReference type="ARBA" id="ARBA00005417"/>
    </source>
</evidence>
<evidence type="ECO:0000256" key="9">
    <source>
        <dbReference type="ARBA" id="ARBA00077139"/>
    </source>
</evidence>
<sequence length="251" mass="28057">MLNVEGLGFNYKTRKVLEQIHFGLKPGEVLAILGPNGVGKSTLLRCINTIHPPATGTIFVDGEEVLSLEKHEVAKRIGYVPQRSEAGKLTAYDAILLGRKPHIGWNIKEKDHKIVESIIMKLELDKLALRYINEMSGGELQRVAIARALVQEPKLLLLDEPTSSLDLKKQLEILRTVRQVVKDNRVSAVITMHDINLALRFADRYIFLKDGNIFAHGGHEIVVPETIEQVYGVSATVEELNGFRIVVPNEE</sequence>
<dbReference type="RefSeq" id="WP_091689849.1">
    <property type="nucleotide sequence ID" value="NZ_CAAGSJ010000005.1"/>
</dbReference>
<evidence type="ECO:0000259" key="10">
    <source>
        <dbReference type="PROSITE" id="PS50893"/>
    </source>
</evidence>
<dbReference type="PROSITE" id="PS00211">
    <property type="entry name" value="ABC_TRANSPORTER_1"/>
    <property type="match status" value="1"/>
</dbReference>
<reference evidence="12" key="1">
    <citation type="submission" date="2016-10" db="EMBL/GenBank/DDBJ databases">
        <authorList>
            <person name="Varghese N."/>
            <person name="Submissions S."/>
        </authorList>
    </citation>
    <scope>NUCLEOTIDE SEQUENCE [LARGE SCALE GENOMIC DNA]</scope>
    <source>
        <strain evidence="12">SLH 33</strain>
    </source>
</reference>
<dbReference type="InterPro" id="IPR027417">
    <property type="entry name" value="P-loop_NTPase"/>
</dbReference>
<evidence type="ECO:0000256" key="3">
    <source>
        <dbReference type="ARBA" id="ARBA00022741"/>
    </source>
</evidence>
<gene>
    <name evidence="11" type="ORF">SAMN04488587_1354</name>
</gene>
<organism evidence="11 12">
    <name type="scientific">Methanococcoides vulcani</name>
    <dbReference type="NCBI Taxonomy" id="1353158"/>
    <lineage>
        <taxon>Archaea</taxon>
        <taxon>Methanobacteriati</taxon>
        <taxon>Methanobacteriota</taxon>
        <taxon>Stenosarchaea group</taxon>
        <taxon>Methanomicrobia</taxon>
        <taxon>Methanosarcinales</taxon>
        <taxon>Methanosarcinaceae</taxon>
        <taxon>Methanococcoides</taxon>
    </lineage>
</organism>
<dbReference type="OrthoDB" id="24644at2157"/>
<dbReference type="Proteomes" id="UP000243338">
    <property type="component" value="Unassembled WGS sequence"/>
</dbReference>
<evidence type="ECO:0000256" key="5">
    <source>
        <dbReference type="ARBA" id="ARBA00050590"/>
    </source>
</evidence>